<name>A0A1G2JRG0_9BACT</name>
<dbReference type="EMBL" id="MHPU01000015">
    <property type="protein sequence ID" value="OGZ88860.1"/>
    <property type="molecule type" value="Genomic_DNA"/>
</dbReference>
<keyword evidence="2 6" id="KW-0805">Transcription regulation</keyword>
<dbReference type="Gene3D" id="1.10.1740.10">
    <property type="match status" value="1"/>
</dbReference>
<sequence length="192" mass="22825">MENILEKSDPELVELSLKNKEFYGFLIQKYQDKLKRYILRISGGVYNDADDILQDVFIKVYKNLNDYDPELKFSSWIYRITHNETISFLRKVNRKPTTYNFEIDAVKVKTIEEDLTLDQKLDNLKVKENLLRIISNLDKKYQDVVLLRYTEDKDYQEISDILKKPQGTVATLLRQAKGQLKEEITKNRHLFP</sequence>
<evidence type="ECO:0000259" key="8">
    <source>
        <dbReference type="Pfam" id="PF08281"/>
    </source>
</evidence>
<dbReference type="InterPro" id="IPR014284">
    <property type="entry name" value="RNA_pol_sigma-70_dom"/>
</dbReference>
<organism evidence="9 10">
    <name type="scientific">Candidatus Staskawiczbacteria bacterium RIFOXYD1_FULL_32_13</name>
    <dbReference type="NCBI Taxonomy" id="1802234"/>
    <lineage>
        <taxon>Bacteria</taxon>
        <taxon>Candidatus Staskawicziibacteriota</taxon>
    </lineage>
</organism>
<evidence type="ECO:0000256" key="6">
    <source>
        <dbReference type="RuleBase" id="RU000716"/>
    </source>
</evidence>
<dbReference type="AlphaFoldDB" id="A0A1G2JRG0"/>
<feature type="domain" description="RNA polymerase sigma-70 region 2" evidence="7">
    <location>
        <begin position="26"/>
        <end position="94"/>
    </location>
</feature>
<dbReference type="Gene3D" id="1.10.10.10">
    <property type="entry name" value="Winged helix-like DNA-binding domain superfamily/Winged helix DNA-binding domain"/>
    <property type="match status" value="1"/>
</dbReference>
<dbReference type="InterPro" id="IPR036388">
    <property type="entry name" value="WH-like_DNA-bd_sf"/>
</dbReference>
<reference evidence="9 10" key="1">
    <citation type="journal article" date="2016" name="Nat. Commun.">
        <title>Thousands of microbial genomes shed light on interconnected biogeochemical processes in an aquifer system.</title>
        <authorList>
            <person name="Anantharaman K."/>
            <person name="Brown C.T."/>
            <person name="Hug L.A."/>
            <person name="Sharon I."/>
            <person name="Castelle C.J."/>
            <person name="Probst A.J."/>
            <person name="Thomas B.C."/>
            <person name="Singh A."/>
            <person name="Wilkins M.J."/>
            <person name="Karaoz U."/>
            <person name="Brodie E.L."/>
            <person name="Williams K.H."/>
            <person name="Hubbard S.S."/>
            <person name="Banfield J.F."/>
        </authorList>
    </citation>
    <scope>NUCLEOTIDE SEQUENCE [LARGE SCALE GENOMIC DNA]</scope>
</reference>
<dbReference type="PANTHER" id="PTHR43133">
    <property type="entry name" value="RNA POLYMERASE ECF-TYPE SIGMA FACTO"/>
    <property type="match status" value="1"/>
</dbReference>
<gene>
    <name evidence="9" type="ORF">A2561_01710</name>
</gene>
<comment type="caution">
    <text evidence="9">The sequence shown here is derived from an EMBL/GenBank/DDBJ whole genome shotgun (WGS) entry which is preliminary data.</text>
</comment>
<dbReference type="GO" id="GO:0003677">
    <property type="term" value="F:DNA binding"/>
    <property type="evidence" value="ECO:0007669"/>
    <property type="project" value="UniProtKB-KW"/>
</dbReference>
<comment type="similarity">
    <text evidence="1 6">Belongs to the sigma-70 factor family. ECF subfamily.</text>
</comment>
<evidence type="ECO:0000256" key="2">
    <source>
        <dbReference type="ARBA" id="ARBA00023015"/>
    </source>
</evidence>
<dbReference type="NCBIfam" id="TIGR02937">
    <property type="entry name" value="sigma70-ECF"/>
    <property type="match status" value="1"/>
</dbReference>
<keyword evidence="5 6" id="KW-0804">Transcription</keyword>
<dbReference type="InterPro" id="IPR013249">
    <property type="entry name" value="RNA_pol_sigma70_r4_t2"/>
</dbReference>
<proteinExistence type="inferred from homology"/>
<keyword evidence="3 6" id="KW-0731">Sigma factor</keyword>
<protein>
    <recommendedName>
        <fullName evidence="6">RNA polymerase sigma factor</fullName>
    </recommendedName>
</protein>
<dbReference type="PANTHER" id="PTHR43133:SF51">
    <property type="entry name" value="RNA POLYMERASE SIGMA FACTOR"/>
    <property type="match status" value="1"/>
</dbReference>
<evidence type="ECO:0000313" key="9">
    <source>
        <dbReference type="EMBL" id="OGZ88860.1"/>
    </source>
</evidence>
<evidence type="ECO:0000256" key="3">
    <source>
        <dbReference type="ARBA" id="ARBA00023082"/>
    </source>
</evidence>
<dbReference type="GO" id="GO:0006352">
    <property type="term" value="P:DNA-templated transcription initiation"/>
    <property type="evidence" value="ECO:0007669"/>
    <property type="project" value="InterPro"/>
</dbReference>
<dbReference type="Pfam" id="PF08281">
    <property type="entry name" value="Sigma70_r4_2"/>
    <property type="match status" value="1"/>
</dbReference>
<feature type="domain" description="RNA polymerase sigma factor 70 region 4 type 2" evidence="8">
    <location>
        <begin position="128"/>
        <end position="180"/>
    </location>
</feature>
<dbReference type="SUPFAM" id="SSF88659">
    <property type="entry name" value="Sigma3 and sigma4 domains of RNA polymerase sigma factors"/>
    <property type="match status" value="1"/>
</dbReference>
<dbReference type="Proteomes" id="UP000178935">
    <property type="component" value="Unassembled WGS sequence"/>
</dbReference>
<dbReference type="PROSITE" id="PS01063">
    <property type="entry name" value="SIGMA70_ECF"/>
    <property type="match status" value="1"/>
</dbReference>
<evidence type="ECO:0000313" key="10">
    <source>
        <dbReference type="Proteomes" id="UP000178935"/>
    </source>
</evidence>
<accession>A0A1G2JRG0</accession>
<evidence type="ECO:0000256" key="1">
    <source>
        <dbReference type="ARBA" id="ARBA00010641"/>
    </source>
</evidence>
<dbReference type="InterPro" id="IPR007627">
    <property type="entry name" value="RNA_pol_sigma70_r2"/>
</dbReference>
<dbReference type="InterPro" id="IPR000838">
    <property type="entry name" value="RNA_pol_sigma70_ECF_CS"/>
</dbReference>
<evidence type="ECO:0000259" key="7">
    <source>
        <dbReference type="Pfam" id="PF04542"/>
    </source>
</evidence>
<dbReference type="InterPro" id="IPR039425">
    <property type="entry name" value="RNA_pol_sigma-70-like"/>
</dbReference>
<evidence type="ECO:0000256" key="4">
    <source>
        <dbReference type="ARBA" id="ARBA00023125"/>
    </source>
</evidence>
<dbReference type="Pfam" id="PF04542">
    <property type="entry name" value="Sigma70_r2"/>
    <property type="match status" value="1"/>
</dbReference>
<evidence type="ECO:0000256" key="5">
    <source>
        <dbReference type="ARBA" id="ARBA00023163"/>
    </source>
</evidence>
<dbReference type="SUPFAM" id="SSF88946">
    <property type="entry name" value="Sigma2 domain of RNA polymerase sigma factors"/>
    <property type="match status" value="1"/>
</dbReference>
<dbReference type="GO" id="GO:0016987">
    <property type="term" value="F:sigma factor activity"/>
    <property type="evidence" value="ECO:0007669"/>
    <property type="project" value="UniProtKB-KW"/>
</dbReference>
<keyword evidence="4 6" id="KW-0238">DNA-binding</keyword>
<dbReference type="CDD" id="cd06171">
    <property type="entry name" value="Sigma70_r4"/>
    <property type="match status" value="1"/>
</dbReference>
<dbReference type="InterPro" id="IPR013325">
    <property type="entry name" value="RNA_pol_sigma_r2"/>
</dbReference>
<dbReference type="InterPro" id="IPR013324">
    <property type="entry name" value="RNA_pol_sigma_r3/r4-like"/>
</dbReference>